<comment type="domain">
    <text evidence="6">Consists of three domains, a large central CORE domain and two small peripheral domains, NMPbind and LID, which undergo movements during catalysis. The LID domain closes over the site of phosphoryl transfer upon ATP binding. Assembling and dissambling the active center during each catalytic cycle provides an effective means to prevent ATP hydrolysis. Some bacteria have evolved a zinc-coordinating structure that stabilizes the LID domain.</text>
</comment>
<dbReference type="InterPro" id="IPR000850">
    <property type="entry name" value="Adenylat/UMP-CMP_kin"/>
</dbReference>
<feature type="binding site" evidence="6">
    <location>
        <begin position="69"/>
        <end position="71"/>
    </location>
    <ligand>
        <name>AMP</name>
        <dbReference type="ChEBI" id="CHEBI:456215"/>
    </ligand>
</feature>
<comment type="catalytic activity">
    <reaction evidence="6 8">
        <text>AMP + ATP = 2 ADP</text>
        <dbReference type="Rhea" id="RHEA:12973"/>
        <dbReference type="ChEBI" id="CHEBI:30616"/>
        <dbReference type="ChEBI" id="CHEBI:456215"/>
        <dbReference type="ChEBI" id="CHEBI:456216"/>
        <dbReference type="EC" id="2.7.4.3"/>
    </reaction>
</comment>
<evidence type="ECO:0000313" key="10">
    <source>
        <dbReference type="EMBL" id="RMI88839.1"/>
    </source>
</evidence>
<dbReference type="InterPro" id="IPR007862">
    <property type="entry name" value="Adenylate_kinase_lid-dom"/>
</dbReference>
<dbReference type="InterPro" id="IPR027417">
    <property type="entry name" value="P-loop_NTPase"/>
</dbReference>
<dbReference type="EMBL" id="MPBG01000003">
    <property type="protein sequence ID" value="RMI88839.1"/>
    <property type="molecule type" value="Genomic_DNA"/>
</dbReference>
<comment type="similarity">
    <text evidence="6 7">Belongs to the adenylate kinase family.</text>
</comment>
<proteinExistence type="inferred from homology"/>
<feature type="binding site" evidence="6">
    <location>
        <position position="211"/>
    </location>
    <ligand>
        <name>ATP</name>
        <dbReference type="ChEBI" id="CHEBI:30616"/>
    </ligand>
</feature>
<feature type="binding site" evidence="6">
    <location>
        <position position="139"/>
    </location>
    <ligand>
        <name>ATP</name>
        <dbReference type="ChEBI" id="CHEBI:30616"/>
    </ligand>
</feature>
<feature type="binding site" evidence="6">
    <location>
        <begin position="97"/>
        <end position="100"/>
    </location>
    <ligand>
        <name>AMP</name>
        <dbReference type="ChEBI" id="CHEBI:456215"/>
    </ligand>
</feature>
<keyword evidence="2 6" id="KW-0545">Nucleotide biosynthesis</keyword>
<dbReference type="SUPFAM" id="SSF52540">
    <property type="entry name" value="P-loop containing nucleoside triphosphate hydrolases"/>
    <property type="match status" value="1"/>
</dbReference>
<keyword evidence="6" id="KW-0862">Zinc</keyword>
<evidence type="ECO:0000256" key="7">
    <source>
        <dbReference type="RuleBase" id="RU003330"/>
    </source>
</evidence>
<name>A0A421NXT1_9MOLU</name>
<feature type="binding site" evidence="6">
    <location>
        <begin position="148"/>
        <end position="149"/>
    </location>
    <ligand>
        <name>ATP</name>
        <dbReference type="ChEBI" id="CHEBI:30616"/>
    </ligand>
</feature>
<dbReference type="HAMAP" id="MF_00235">
    <property type="entry name" value="Adenylate_kinase_Adk"/>
    <property type="match status" value="1"/>
</dbReference>
<sequence length="229" mass="26192">MQNYFNSVDKKTMILILLGPPGIGKGTQAAFLSDLLKMHHVATGDIFRKNFKEKTQLGKESKKFIAQGKLVPDSITNQMVADYLSTTSISSNFLLDGFPRNILQACFLEEFFAKSNLTLTKVFYFNAGTQDLMNRIVGRRICPNCGKVYHLDNNPSKIPEICDKDGQKLIQRQDDKPDTFLKRLKVFKEETLPLVQYYRQKNKLFEVDGMQNISQVTNLILKVLETEQK</sequence>
<dbReference type="PANTHER" id="PTHR23359">
    <property type="entry name" value="NUCLEOTIDE KINASE"/>
    <property type="match status" value="1"/>
</dbReference>
<feature type="region of interest" description="NMP" evidence="6">
    <location>
        <begin position="42"/>
        <end position="71"/>
    </location>
</feature>
<evidence type="ECO:0000256" key="6">
    <source>
        <dbReference type="HAMAP-Rule" id="MF_00235"/>
    </source>
</evidence>
<dbReference type="GO" id="GO:0005524">
    <property type="term" value="F:ATP binding"/>
    <property type="evidence" value="ECO:0007669"/>
    <property type="project" value="UniProtKB-UniRule"/>
</dbReference>
<comment type="subunit">
    <text evidence="6 8">Monomer.</text>
</comment>
<comment type="subcellular location">
    <subcellularLocation>
        <location evidence="6 8">Cytoplasm</location>
    </subcellularLocation>
</comment>
<dbReference type="Pfam" id="PF05191">
    <property type="entry name" value="ADK_lid"/>
    <property type="match status" value="1"/>
</dbReference>
<dbReference type="STRING" id="69896.S284_01580"/>
<dbReference type="CDD" id="cd01428">
    <property type="entry name" value="ADK"/>
    <property type="match status" value="1"/>
</dbReference>
<keyword evidence="1 6" id="KW-0808">Transferase</keyword>
<dbReference type="UniPathway" id="UPA00588">
    <property type="reaction ID" value="UER00649"/>
</dbReference>
<keyword evidence="4 6" id="KW-0418">Kinase</keyword>
<dbReference type="GO" id="GO:0005737">
    <property type="term" value="C:cytoplasm"/>
    <property type="evidence" value="ECO:0007669"/>
    <property type="project" value="UniProtKB-SubCell"/>
</dbReference>
<evidence type="ECO:0000259" key="9">
    <source>
        <dbReference type="Pfam" id="PF05191"/>
    </source>
</evidence>
<dbReference type="PRINTS" id="PR00094">
    <property type="entry name" value="ADENYLTKNASE"/>
</dbReference>
<feature type="binding site" evidence="6">
    <location>
        <position position="145"/>
    </location>
    <ligand>
        <name>Zn(2+)</name>
        <dbReference type="ChEBI" id="CHEBI:29105"/>
        <note>structural</note>
    </ligand>
</feature>
<dbReference type="GO" id="GO:0008270">
    <property type="term" value="F:zinc ion binding"/>
    <property type="evidence" value="ECO:0007669"/>
    <property type="project" value="UniProtKB-UniRule"/>
</dbReference>
<dbReference type="Proteomes" id="UP000283896">
    <property type="component" value="Unassembled WGS sequence"/>
</dbReference>
<feature type="binding site" evidence="6">
    <location>
        <position position="165"/>
    </location>
    <ligand>
        <name>Zn(2+)</name>
        <dbReference type="ChEBI" id="CHEBI:29105"/>
        <note>structural</note>
    </ligand>
</feature>
<reference evidence="11" key="1">
    <citation type="submission" date="2016-11" db="EMBL/GenBank/DDBJ databases">
        <title>Genome sequence of Candidatus Phytoplasma solani strain SA-1.</title>
        <authorList>
            <person name="Haryono M."/>
            <person name="Samarzija I."/>
            <person name="Seruga Music M."/>
            <person name="Hogenhout S."/>
            <person name="Kuo C.-H."/>
        </authorList>
    </citation>
    <scope>NUCLEOTIDE SEQUENCE [LARGE SCALE GENOMIC DNA]</scope>
    <source>
        <strain evidence="11">SA-1</strain>
    </source>
</reference>
<evidence type="ECO:0000256" key="1">
    <source>
        <dbReference type="ARBA" id="ARBA00022679"/>
    </source>
</evidence>
<feature type="binding site" evidence="6">
    <location>
        <position position="162"/>
    </location>
    <ligand>
        <name>Zn(2+)</name>
        <dbReference type="ChEBI" id="CHEBI:29105"/>
        <note>structural</note>
    </ligand>
</feature>
<dbReference type="NCBIfam" id="TIGR01351">
    <property type="entry name" value="adk"/>
    <property type="match status" value="1"/>
</dbReference>
<dbReference type="InterPro" id="IPR033690">
    <property type="entry name" value="Adenylat_kinase_CS"/>
</dbReference>
<evidence type="ECO:0000313" key="11">
    <source>
        <dbReference type="Proteomes" id="UP000283896"/>
    </source>
</evidence>
<feature type="binding site" evidence="6">
    <location>
        <position position="172"/>
    </location>
    <ligand>
        <name>AMP</name>
        <dbReference type="ChEBI" id="CHEBI:456215"/>
    </ligand>
</feature>
<keyword evidence="6" id="KW-0479">Metal-binding</keyword>
<feature type="binding site" evidence="6">
    <location>
        <position position="43"/>
    </location>
    <ligand>
        <name>AMP</name>
        <dbReference type="ChEBI" id="CHEBI:456215"/>
    </ligand>
</feature>
<evidence type="ECO:0000256" key="3">
    <source>
        <dbReference type="ARBA" id="ARBA00022741"/>
    </source>
</evidence>
<feature type="domain" description="Adenylate kinase active site lid" evidence="9">
    <location>
        <begin position="139"/>
        <end position="174"/>
    </location>
</feature>
<comment type="pathway">
    <text evidence="6">Purine metabolism; AMP biosynthesis via salvage pathway; AMP from ADP: step 1/1.</text>
</comment>
<dbReference type="FunFam" id="3.40.50.300:FF:000106">
    <property type="entry name" value="Adenylate kinase mitochondrial"/>
    <property type="match status" value="1"/>
</dbReference>
<keyword evidence="11" id="KW-1185">Reference proteome</keyword>
<evidence type="ECO:0000256" key="4">
    <source>
        <dbReference type="ARBA" id="ARBA00022777"/>
    </source>
</evidence>
<evidence type="ECO:0000256" key="2">
    <source>
        <dbReference type="ARBA" id="ARBA00022727"/>
    </source>
</evidence>
<keyword evidence="6" id="KW-0963">Cytoplasm</keyword>
<dbReference type="Pfam" id="PF00406">
    <property type="entry name" value="ADK"/>
    <property type="match status" value="1"/>
</dbReference>
<gene>
    <name evidence="6 10" type="primary">adk</name>
    <name evidence="10" type="ORF">PSSA1_v1c2660</name>
</gene>
<keyword evidence="5 6" id="KW-0067">ATP-binding</keyword>
<dbReference type="Gene3D" id="3.40.50.300">
    <property type="entry name" value="P-loop containing nucleotide triphosphate hydrolases"/>
    <property type="match status" value="1"/>
</dbReference>
<dbReference type="AlphaFoldDB" id="A0A421NXT1"/>
<dbReference type="PROSITE" id="PS00113">
    <property type="entry name" value="ADENYLATE_KINASE"/>
    <property type="match status" value="1"/>
</dbReference>
<keyword evidence="3 6" id="KW-0547">Nucleotide-binding</keyword>
<evidence type="ECO:0000256" key="8">
    <source>
        <dbReference type="RuleBase" id="RU003331"/>
    </source>
</evidence>
<feature type="binding site" evidence="6">
    <location>
        <position position="104"/>
    </location>
    <ligand>
        <name>AMP</name>
        <dbReference type="ChEBI" id="CHEBI:456215"/>
    </ligand>
</feature>
<dbReference type="InterPro" id="IPR006259">
    <property type="entry name" value="Adenyl_kin_sub"/>
</dbReference>
<accession>A0A421NXT1</accession>
<feature type="binding site" evidence="6">
    <location>
        <position position="142"/>
    </location>
    <ligand>
        <name>Zn(2+)</name>
        <dbReference type="ChEBI" id="CHEBI:29105"/>
        <note>structural</note>
    </ligand>
</feature>
<comment type="caution">
    <text evidence="10">The sequence shown here is derived from an EMBL/GenBank/DDBJ whole genome shotgun (WGS) entry which is preliminary data.</text>
</comment>
<dbReference type="NCBIfam" id="NF001381">
    <property type="entry name" value="PRK00279.1-3"/>
    <property type="match status" value="1"/>
</dbReference>
<feature type="region of interest" description="LID" evidence="6">
    <location>
        <begin position="138"/>
        <end position="175"/>
    </location>
</feature>
<dbReference type="GO" id="GO:0004017">
    <property type="term" value="F:AMP kinase activity"/>
    <property type="evidence" value="ECO:0007669"/>
    <property type="project" value="UniProtKB-UniRule"/>
</dbReference>
<evidence type="ECO:0000256" key="5">
    <source>
        <dbReference type="ARBA" id="ARBA00022840"/>
    </source>
</evidence>
<dbReference type="EC" id="2.7.4.3" evidence="6 8"/>
<comment type="function">
    <text evidence="6">Catalyzes the reversible transfer of the terminal phosphate group between ATP and AMP. Plays an important role in cellular energy homeostasis and in adenine nucleotide metabolism.</text>
</comment>
<protein>
    <recommendedName>
        <fullName evidence="6 8">Adenylate kinase</fullName>
        <shortName evidence="6">AK</shortName>
        <ecNumber evidence="6 8">2.7.4.3</ecNumber>
    </recommendedName>
    <alternativeName>
        <fullName evidence="6">ATP-AMP transphosphorylase</fullName>
    </alternativeName>
    <alternativeName>
        <fullName evidence="6">ATP:AMP phosphotransferase</fullName>
    </alternativeName>
    <alternativeName>
        <fullName evidence="6">Adenylate monophosphate kinase</fullName>
    </alternativeName>
</protein>
<feature type="binding site" evidence="6">
    <location>
        <begin position="22"/>
        <end position="27"/>
    </location>
    <ligand>
        <name>ATP</name>
        <dbReference type="ChEBI" id="CHEBI:30616"/>
    </ligand>
</feature>
<dbReference type="NCBIfam" id="NF001380">
    <property type="entry name" value="PRK00279.1-2"/>
    <property type="match status" value="1"/>
</dbReference>
<feature type="binding site" evidence="6">
    <location>
        <position position="48"/>
    </location>
    <ligand>
        <name>AMP</name>
        <dbReference type="ChEBI" id="CHEBI:456215"/>
    </ligand>
</feature>
<feature type="binding site" evidence="6">
    <location>
        <position position="183"/>
    </location>
    <ligand>
        <name>AMP</name>
        <dbReference type="ChEBI" id="CHEBI:456215"/>
    </ligand>
</feature>
<organism evidence="10 11">
    <name type="scientific">Candidatus Phytoplasma solani</name>
    <dbReference type="NCBI Taxonomy" id="69896"/>
    <lineage>
        <taxon>Bacteria</taxon>
        <taxon>Bacillati</taxon>
        <taxon>Mycoplasmatota</taxon>
        <taxon>Mollicutes</taxon>
        <taxon>Acholeplasmatales</taxon>
        <taxon>Acholeplasmataceae</taxon>
        <taxon>Candidatus Phytoplasma</taxon>
        <taxon>16SrXII (Stolbur group)</taxon>
    </lineage>
</organism>
<dbReference type="GO" id="GO:0044209">
    <property type="term" value="P:AMP salvage"/>
    <property type="evidence" value="ECO:0007669"/>
    <property type="project" value="UniProtKB-UniRule"/>
</dbReference>